<sequence>MRRKAEEKLIQFESEAQRRLNIIDYIREQKFYEQDQKRKAAWRKKREHQMKVMVNTERLKRKVETEMRLEKRRYEEDMVKRLVKDKVGLINRREDRERAKSDRNEAFAKRMTYALEGTKQKTIWDTKARPPPTRRASMWMLEEVLHRLGLYNKYKEFKSEEWNHMLEGLISSTVRKMETASIIGEEQELL</sequence>
<dbReference type="EMBL" id="CAXITT010000240">
    <property type="protein sequence ID" value="CAL1536822.1"/>
    <property type="molecule type" value="Genomic_DNA"/>
</dbReference>
<name>A0AAV2HRU0_LYMST</name>
<dbReference type="Proteomes" id="UP001497497">
    <property type="component" value="Unassembled WGS sequence"/>
</dbReference>
<feature type="non-terminal residue" evidence="1">
    <location>
        <position position="190"/>
    </location>
</feature>
<evidence type="ECO:0000313" key="2">
    <source>
        <dbReference type="Proteomes" id="UP001497497"/>
    </source>
</evidence>
<proteinExistence type="predicted"/>
<organism evidence="1 2">
    <name type="scientific">Lymnaea stagnalis</name>
    <name type="common">Great pond snail</name>
    <name type="synonym">Helix stagnalis</name>
    <dbReference type="NCBI Taxonomy" id="6523"/>
    <lineage>
        <taxon>Eukaryota</taxon>
        <taxon>Metazoa</taxon>
        <taxon>Spiralia</taxon>
        <taxon>Lophotrochozoa</taxon>
        <taxon>Mollusca</taxon>
        <taxon>Gastropoda</taxon>
        <taxon>Heterobranchia</taxon>
        <taxon>Euthyneura</taxon>
        <taxon>Panpulmonata</taxon>
        <taxon>Hygrophila</taxon>
        <taxon>Lymnaeoidea</taxon>
        <taxon>Lymnaeidae</taxon>
        <taxon>Lymnaea</taxon>
    </lineage>
</organism>
<accession>A0AAV2HRU0</accession>
<gene>
    <name evidence="1" type="ORF">GSLYS_00010735001</name>
</gene>
<dbReference type="AlphaFoldDB" id="A0AAV2HRU0"/>
<reference evidence="1 2" key="1">
    <citation type="submission" date="2024-04" db="EMBL/GenBank/DDBJ databases">
        <authorList>
            <consortium name="Genoscope - CEA"/>
            <person name="William W."/>
        </authorList>
    </citation>
    <scope>NUCLEOTIDE SEQUENCE [LARGE SCALE GENOMIC DNA]</scope>
</reference>
<keyword evidence="2" id="KW-1185">Reference proteome</keyword>
<protein>
    <submittedName>
        <fullName evidence="1">Uncharacterized protein</fullName>
    </submittedName>
</protein>
<comment type="caution">
    <text evidence="1">The sequence shown here is derived from an EMBL/GenBank/DDBJ whole genome shotgun (WGS) entry which is preliminary data.</text>
</comment>
<evidence type="ECO:0000313" key="1">
    <source>
        <dbReference type="EMBL" id="CAL1536822.1"/>
    </source>
</evidence>